<proteinExistence type="inferred from homology"/>
<evidence type="ECO:0000256" key="2">
    <source>
        <dbReference type="ARBA" id="ARBA00010388"/>
    </source>
</evidence>
<dbReference type="GO" id="GO:0005886">
    <property type="term" value="C:plasma membrane"/>
    <property type="evidence" value="ECO:0007669"/>
    <property type="project" value="UniProtKB-SubCell"/>
</dbReference>
<dbReference type="Pfam" id="PF00420">
    <property type="entry name" value="Oxidored_q2"/>
    <property type="match status" value="1"/>
</dbReference>
<evidence type="ECO:0000256" key="7">
    <source>
        <dbReference type="SAM" id="Phobius"/>
    </source>
</evidence>
<keyword evidence="3" id="KW-1003">Cell membrane</keyword>
<evidence type="ECO:0000256" key="1">
    <source>
        <dbReference type="ARBA" id="ARBA00004651"/>
    </source>
</evidence>
<dbReference type="InterPro" id="IPR050601">
    <property type="entry name" value="CPA3_antiporter_subunitC"/>
</dbReference>
<dbReference type="STRING" id="650891.SAMN05216203_1315"/>
<dbReference type="AlphaFoldDB" id="A0A1I6HKX0"/>
<keyword evidence="5 7" id="KW-1133">Transmembrane helix</keyword>
<keyword evidence="4 7" id="KW-0812">Transmembrane</keyword>
<evidence type="ECO:0000313" key="8">
    <source>
        <dbReference type="EMBL" id="SFR54997.1"/>
    </source>
</evidence>
<comment type="subcellular location">
    <subcellularLocation>
        <location evidence="1">Cell membrane</location>
        <topology evidence="1">Multi-pass membrane protein</topology>
    </subcellularLocation>
</comment>
<comment type="similarity">
    <text evidence="2">Belongs to the CPA3 antiporters (TC 2.A.63) subunit C family.</text>
</comment>
<protein>
    <submittedName>
        <fullName evidence="8">Multisubunit sodium/proton antiporter, MrpC subunit</fullName>
    </submittedName>
</protein>
<gene>
    <name evidence="8" type="ORF">SAMN05216203_1315</name>
</gene>
<dbReference type="NCBIfam" id="NF009302">
    <property type="entry name" value="PRK12659.1"/>
    <property type="match status" value="1"/>
</dbReference>
<dbReference type="InterPro" id="IPR039428">
    <property type="entry name" value="NUOK/Mnh_C1-like"/>
</dbReference>
<dbReference type="EMBL" id="FOYW01000001">
    <property type="protein sequence ID" value="SFR54997.1"/>
    <property type="molecule type" value="Genomic_DNA"/>
</dbReference>
<reference evidence="8 9" key="1">
    <citation type="submission" date="2016-10" db="EMBL/GenBank/DDBJ databases">
        <authorList>
            <person name="de Groot N.N."/>
        </authorList>
    </citation>
    <scope>NUCLEOTIDE SEQUENCE [LARGE SCALE GENOMIC DNA]</scope>
    <source>
        <strain evidence="8 9">CGMCC 1.9167</strain>
    </source>
</reference>
<accession>A0A1I6HKX0</accession>
<evidence type="ECO:0000313" key="9">
    <source>
        <dbReference type="Proteomes" id="UP000198644"/>
    </source>
</evidence>
<evidence type="ECO:0000256" key="3">
    <source>
        <dbReference type="ARBA" id="ARBA00022475"/>
    </source>
</evidence>
<evidence type="ECO:0000256" key="5">
    <source>
        <dbReference type="ARBA" id="ARBA00022989"/>
    </source>
</evidence>
<keyword evidence="6 7" id="KW-0472">Membrane</keyword>
<evidence type="ECO:0000256" key="4">
    <source>
        <dbReference type="ARBA" id="ARBA00022692"/>
    </source>
</evidence>
<evidence type="ECO:0000256" key="6">
    <source>
        <dbReference type="ARBA" id="ARBA00023136"/>
    </source>
</evidence>
<name>A0A1I6HKX0_9GAMM</name>
<organism evidence="8 9">
    <name type="scientific">Marinobacter daqiaonensis</name>
    <dbReference type="NCBI Taxonomy" id="650891"/>
    <lineage>
        <taxon>Bacteria</taxon>
        <taxon>Pseudomonadati</taxon>
        <taxon>Pseudomonadota</taxon>
        <taxon>Gammaproteobacteria</taxon>
        <taxon>Pseudomonadales</taxon>
        <taxon>Marinobacteraceae</taxon>
        <taxon>Marinobacter</taxon>
    </lineage>
</organism>
<dbReference type="Gene3D" id="1.10.287.3510">
    <property type="match status" value="1"/>
</dbReference>
<feature type="transmembrane region" description="Helical" evidence="7">
    <location>
        <begin position="6"/>
        <end position="21"/>
    </location>
</feature>
<dbReference type="Proteomes" id="UP000198644">
    <property type="component" value="Unassembled WGS sequence"/>
</dbReference>
<keyword evidence="9" id="KW-1185">Reference proteome</keyword>
<sequence>MESLMAYVVGILFAAAIYMMLRRSIVKLVIGLILLSNSANLLIFVMAGMTRGAPPLIPDGAQAPLGAVADPLPQALILTAIVIAFGVLAFSVVLIRRAYEIVKTDDLDQMKDTDT</sequence>
<dbReference type="OrthoDB" id="9799219at2"/>
<dbReference type="NCBIfam" id="NF006573">
    <property type="entry name" value="PRK09094.1"/>
    <property type="match status" value="1"/>
</dbReference>
<dbReference type="PANTHER" id="PTHR34583">
    <property type="entry name" value="ANTIPORTER SUBUNIT MNHC2-RELATED"/>
    <property type="match status" value="1"/>
</dbReference>
<feature type="transmembrane region" description="Helical" evidence="7">
    <location>
        <begin position="75"/>
        <end position="95"/>
    </location>
</feature>
<dbReference type="PANTHER" id="PTHR34583:SF2">
    <property type="entry name" value="ANTIPORTER SUBUNIT MNHC2-RELATED"/>
    <property type="match status" value="1"/>
</dbReference>
<feature type="transmembrane region" description="Helical" evidence="7">
    <location>
        <begin position="28"/>
        <end position="49"/>
    </location>
</feature>
<dbReference type="RefSeq" id="WP_092009966.1">
    <property type="nucleotide sequence ID" value="NZ_FOYW01000001.1"/>
</dbReference>